<protein>
    <submittedName>
        <fullName evidence="1">Uncharacterized protein</fullName>
    </submittedName>
</protein>
<dbReference type="InterPro" id="IPR027417">
    <property type="entry name" value="P-loop_NTPase"/>
</dbReference>
<keyword evidence="3" id="KW-1185">Reference proteome</keyword>
<name>A0AAE0LXY6_9PEZI</name>
<accession>A0AAE0LXY6</accession>
<proteinExistence type="predicted"/>
<dbReference type="EMBL" id="JAUEDM010000007">
    <property type="protein sequence ID" value="KAK3313691.1"/>
    <property type="molecule type" value="Genomic_DNA"/>
</dbReference>
<comment type="caution">
    <text evidence="1">The sequence shown here is derived from an EMBL/GenBank/DDBJ whole genome shotgun (WGS) entry which is preliminary data.</text>
</comment>
<gene>
    <name evidence="1" type="ORF">B0H66DRAFT_506488</name>
    <name evidence="2" type="ORF">B0H66DRAFT_594540</name>
</gene>
<organism evidence="1 3">
    <name type="scientific">Apodospora peruviana</name>
    <dbReference type="NCBI Taxonomy" id="516989"/>
    <lineage>
        <taxon>Eukaryota</taxon>
        <taxon>Fungi</taxon>
        <taxon>Dikarya</taxon>
        <taxon>Ascomycota</taxon>
        <taxon>Pezizomycotina</taxon>
        <taxon>Sordariomycetes</taxon>
        <taxon>Sordariomycetidae</taxon>
        <taxon>Sordariales</taxon>
        <taxon>Lasiosphaeriaceae</taxon>
        <taxon>Apodospora</taxon>
    </lineage>
</organism>
<reference evidence="1" key="2">
    <citation type="submission" date="2023-06" db="EMBL/GenBank/DDBJ databases">
        <authorList>
            <consortium name="Lawrence Berkeley National Laboratory"/>
            <person name="Haridas S."/>
            <person name="Hensen N."/>
            <person name="Bonometti L."/>
            <person name="Westerberg I."/>
            <person name="Brannstrom I.O."/>
            <person name="Guillou S."/>
            <person name="Cros-Aarteil S."/>
            <person name="Calhoun S."/>
            <person name="Kuo A."/>
            <person name="Mondo S."/>
            <person name="Pangilinan J."/>
            <person name="Riley R."/>
            <person name="Labutti K."/>
            <person name="Andreopoulos B."/>
            <person name="Lipzen A."/>
            <person name="Chen C."/>
            <person name="Yanf M."/>
            <person name="Daum C."/>
            <person name="Ng V."/>
            <person name="Clum A."/>
            <person name="Steindorff A."/>
            <person name="Ohm R."/>
            <person name="Martin F."/>
            <person name="Silar P."/>
            <person name="Natvig D."/>
            <person name="Lalanne C."/>
            <person name="Gautier V."/>
            <person name="Ament-Velasquez S.L."/>
            <person name="Kruys A."/>
            <person name="Hutchinson M.I."/>
            <person name="Powell A.J."/>
            <person name="Barry K."/>
            <person name="Miller A.N."/>
            <person name="Grigoriev I.V."/>
            <person name="Debuchy R."/>
            <person name="Gladieux P."/>
            <person name="Thoren M.H."/>
            <person name="Johannesson H."/>
        </authorList>
    </citation>
    <scope>NUCLEOTIDE SEQUENCE</scope>
    <source>
        <strain evidence="1">CBS 118394</strain>
    </source>
</reference>
<sequence>METSNSTNDGGAFYSNTLSPPAEFLAPCPKFRVLVLGNPEATKQEIFAKIFGVDLEKKQLAAAFHDKVHHPIDEELDLLGQNEHLTVFTSPNFGAGDERAYKSVCDFLHSHSGLPDEKKNIHCIWYCVASEEQRAIHPLETKFFANLVNVAPHIPVVLLFTKYDDFVSRVELKWSKNAQQRGLSKVAVTHILRDLSTKRFEKTIGSKWDEALHLTTPASSASSGKHIQRVCVASDGDGDGEESFEKLAVVTLAGLRDRSIKLAYAVAQRNSAFISTQFCADTAAEYFSVDTGHARKLAGVDMRDIIPNFFAKAVRIFNMRDISSILTDAGLLTRILTAAFGTNQRPLLSEILSCSLSTEQPTMLLNLSPHERAVLLTQSLVEIVLFLHKLADTQWPHRENFALALPPPTLTARTLERELDDFLLGHEKNTVLEVVEGSTIFSSCPLKKGISDLISSAVEQAVSKHDGVARQSPSGKPVVIVEDSDLQEISLSFVNDKSPDDMILPCGLRILPLN</sequence>
<evidence type="ECO:0000313" key="2">
    <source>
        <dbReference type="EMBL" id="KAK3313691.1"/>
    </source>
</evidence>
<dbReference type="AlphaFoldDB" id="A0AAE0LXY6"/>
<dbReference type="Gene3D" id="3.40.50.300">
    <property type="entry name" value="P-loop containing nucleotide triphosphate hydrolases"/>
    <property type="match status" value="1"/>
</dbReference>
<evidence type="ECO:0000313" key="3">
    <source>
        <dbReference type="Proteomes" id="UP001283341"/>
    </source>
</evidence>
<dbReference type="Proteomes" id="UP001283341">
    <property type="component" value="Unassembled WGS sequence"/>
</dbReference>
<evidence type="ECO:0000313" key="1">
    <source>
        <dbReference type="EMBL" id="KAK3311868.1"/>
    </source>
</evidence>
<reference evidence="1" key="1">
    <citation type="journal article" date="2023" name="Mol. Phylogenet. Evol.">
        <title>Genome-scale phylogeny and comparative genomics of the fungal order Sordariales.</title>
        <authorList>
            <person name="Hensen N."/>
            <person name="Bonometti L."/>
            <person name="Westerberg I."/>
            <person name="Brannstrom I.O."/>
            <person name="Guillou S."/>
            <person name="Cros-Aarteil S."/>
            <person name="Calhoun S."/>
            <person name="Haridas S."/>
            <person name="Kuo A."/>
            <person name="Mondo S."/>
            <person name="Pangilinan J."/>
            <person name="Riley R."/>
            <person name="LaButti K."/>
            <person name="Andreopoulos B."/>
            <person name="Lipzen A."/>
            <person name="Chen C."/>
            <person name="Yan M."/>
            <person name="Daum C."/>
            <person name="Ng V."/>
            <person name="Clum A."/>
            <person name="Steindorff A."/>
            <person name="Ohm R.A."/>
            <person name="Martin F."/>
            <person name="Silar P."/>
            <person name="Natvig D.O."/>
            <person name="Lalanne C."/>
            <person name="Gautier V."/>
            <person name="Ament-Velasquez S.L."/>
            <person name="Kruys A."/>
            <person name="Hutchinson M.I."/>
            <person name="Powell A.J."/>
            <person name="Barry K."/>
            <person name="Miller A.N."/>
            <person name="Grigoriev I.V."/>
            <person name="Debuchy R."/>
            <person name="Gladieux P."/>
            <person name="Hiltunen Thoren M."/>
            <person name="Johannesson H."/>
        </authorList>
    </citation>
    <scope>NUCLEOTIDE SEQUENCE</scope>
    <source>
        <strain evidence="1">CBS 118394</strain>
    </source>
</reference>
<dbReference type="EMBL" id="JAUEDM010000012">
    <property type="protein sequence ID" value="KAK3311868.1"/>
    <property type="molecule type" value="Genomic_DNA"/>
</dbReference>